<dbReference type="PANTHER" id="PTHR47074:SF48">
    <property type="entry name" value="POLYNUCLEOTIDYL TRANSFERASE, RIBONUCLEASE H-LIKE SUPERFAMILY PROTEIN"/>
    <property type="match status" value="1"/>
</dbReference>
<dbReference type="CDD" id="cd06222">
    <property type="entry name" value="RNase_H_like"/>
    <property type="match status" value="1"/>
</dbReference>
<proteinExistence type="predicted"/>
<accession>A0A6P5S2T0</accession>
<dbReference type="PANTHER" id="PTHR47074">
    <property type="entry name" value="BNAC02G40300D PROTEIN"/>
    <property type="match status" value="1"/>
</dbReference>
<dbReference type="KEGG" id="pavi:110751913"/>
<evidence type="ECO:0000259" key="1">
    <source>
        <dbReference type="Pfam" id="PF13456"/>
    </source>
</evidence>
<dbReference type="InterPro" id="IPR002156">
    <property type="entry name" value="RNaseH_domain"/>
</dbReference>
<dbReference type="GeneID" id="110751913"/>
<dbReference type="GO" id="GO:0004523">
    <property type="term" value="F:RNA-DNA hybrid ribonuclease activity"/>
    <property type="evidence" value="ECO:0007669"/>
    <property type="project" value="InterPro"/>
</dbReference>
<name>A0A6P5S2T0_PRUAV</name>
<dbReference type="SUPFAM" id="SSF53098">
    <property type="entry name" value="Ribonuclease H-like"/>
    <property type="match status" value="1"/>
</dbReference>
<dbReference type="RefSeq" id="XP_021808158.1">
    <property type="nucleotide sequence ID" value="XM_021952466.1"/>
</dbReference>
<organism evidence="2 3">
    <name type="scientific">Prunus avium</name>
    <name type="common">Cherry</name>
    <name type="synonym">Cerasus avium</name>
    <dbReference type="NCBI Taxonomy" id="42229"/>
    <lineage>
        <taxon>Eukaryota</taxon>
        <taxon>Viridiplantae</taxon>
        <taxon>Streptophyta</taxon>
        <taxon>Embryophyta</taxon>
        <taxon>Tracheophyta</taxon>
        <taxon>Spermatophyta</taxon>
        <taxon>Magnoliopsida</taxon>
        <taxon>eudicotyledons</taxon>
        <taxon>Gunneridae</taxon>
        <taxon>Pentapetalae</taxon>
        <taxon>rosids</taxon>
        <taxon>fabids</taxon>
        <taxon>Rosales</taxon>
        <taxon>Rosaceae</taxon>
        <taxon>Amygdaloideae</taxon>
        <taxon>Amygdaleae</taxon>
        <taxon>Prunus</taxon>
    </lineage>
</organism>
<reference evidence="3" key="1">
    <citation type="submission" date="2025-08" db="UniProtKB">
        <authorList>
            <consortium name="RefSeq"/>
        </authorList>
    </citation>
    <scope>IDENTIFICATION</scope>
</reference>
<dbReference type="InterPro" id="IPR036397">
    <property type="entry name" value="RNaseH_sf"/>
</dbReference>
<dbReference type="AlphaFoldDB" id="A0A6P5S2T0"/>
<dbReference type="GO" id="GO:0003676">
    <property type="term" value="F:nucleic acid binding"/>
    <property type="evidence" value="ECO:0007669"/>
    <property type="project" value="InterPro"/>
</dbReference>
<keyword evidence="2" id="KW-1185">Reference proteome</keyword>
<dbReference type="Gene3D" id="3.30.420.10">
    <property type="entry name" value="Ribonuclease H-like superfamily/Ribonuclease H"/>
    <property type="match status" value="1"/>
</dbReference>
<protein>
    <submittedName>
        <fullName evidence="3">Uncharacterized protein LOC110751913</fullName>
    </submittedName>
</protein>
<gene>
    <name evidence="3" type="primary">LOC110751913</name>
</gene>
<dbReference type="Proteomes" id="UP000515124">
    <property type="component" value="Unplaced"/>
</dbReference>
<evidence type="ECO:0000313" key="2">
    <source>
        <dbReference type="Proteomes" id="UP000515124"/>
    </source>
</evidence>
<feature type="domain" description="RNase H type-1" evidence="1">
    <location>
        <begin position="87"/>
        <end position="206"/>
    </location>
</feature>
<dbReference type="InterPro" id="IPR044730">
    <property type="entry name" value="RNase_H-like_dom_plant"/>
</dbReference>
<dbReference type="InterPro" id="IPR012337">
    <property type="entry name" value="RNaseH-like_sf"/>
</dbReference>
<dbReference type="InterPro" id="IPR052929">
    <property type="entry name" value="RNase_H-like_EbsB-rel"/>
</dbReference>
<sequence length="240" mass="26434">MTLSSSEHAAEAIQWFVFGLWRIWKTRNLAVFESAKADPIEATHLLLNQVTEYRAAKQEVQPQPHQAISSSMAQSWCIPPPSLLKVNCDVAWFAQLLRGGVGWVIRDSHGLLLCAGGEGDLRGSSALLMELLAIRHALSACAHFQLTHVMVESDTQRGISMLNGQATVDSDLEGIVFDIQQLVATFSQVSFVFAPKSCNRVAHTVAGFVSKHGGNHVWDHLGTDWLFNILASDVNLTIRY</sequence>
<dbReference type="Pfam" id="PF13456">
    <property type="entry name" value="RVT_3"/>
    <property type="match status" value="1"/>
</dbReference>
<evidence type="ECO:0000313" key="3">
    <source>
        <dbReference type="RefSeq" id="XP_021808158.1"/>
    </source>
</evidence>